<dbReference type="EMBL" id="AFYH01155623">
    <property type="status" value="NOT_ANNOTATED_CDS"/>
    <property type="molecule type" value="Genomic_DNA"/>
</dbReference>
<dbReference type="Pfam" id="PF22633">
    <property type="entry name" value="F5_F8_type_C_2"/>
    <property type="match status" value="4"/>
</dbReference>
<dbReference type="PANTHER" id="PTHR45713:SF11">
    <property type="entry name" value="FUCOLECTIN TACHYLECTIN-4 PENTRAXIN-1 DOMAIN-CONTAINING PROTEIN"/>
    <property type="match status" value="1"/>
</dbReference>
<evidence type="ECO:0000256" key="5">
    <source>
        <dbReference type="ARBA" id="ARBA00022734"/>
    </source>
</evidence>
<dbReference type="HOGENOM" id="CLU_036681_0_0_1"/>
<protein>
    <recommendedName>
        <fullName evidence="9">Fucolectin tachylectin-4 pentraxin-1 domain-containing protein</fullName>
    </recommendedName>
</protein>
<dbReference type="InterPro" id="IPR008979">
    <property type="entry name" value="Galactose-bd-like_sf"/>
</dbReference>
<dbReference type="OMA" id="CCYGASG"/>
<dbReference type="EMBL" id="AFYH01155619">
    <property type="status" value="NOT_ANNOTATED_CDS"/>
    <property type="molecule type" value="Genomic_DNA"/>
</dbReference>
<evidence type="ECO:0000256" key="7">
    <source>
        <dbReference type="ARBA" id="ARBA00023157"/>
    </source>
</evidence>
<dbReference type="GO" id="GO:0042806">
    <property type="term" value="F:fucose binding"/>
    <property type="evidence" value="ECO:0007669"/>
    <property type="project" value="UniProtKB-ARBA"/>
</dbReference>
<reference evidence="10" key="3">
    <citation type="submission" date="2025-09" db="UniProtKB">
        <authorList>
            <consortium name="Ensembl"/>
        </authorList>
    </citation>
    <scope>IDENTIFICATION</scope>
</reference>
<comment type="similarity">
    <text evidence="2">Belongs to the fucolectin family.</text>
</comment>
<organism evidence="10 11">
    <name type="scientific">Latimeria chalumnae</name>
    <name type="common">Coelacanth</name>
    <dbReference type="NCBI Taxonomy" id="7897"/>
    <lineage>
        <taxon>Eukaryota</taxon>
        <taxon>Metazoa</taxon>
        <taxon>Chordata</taxon>
        <taxon>Craniata</taxon>
        <taxon>Vertebrata</taxon>
        <taxon>Euteleostomi</taxon>
        <taxon>Coelacanthiformes</taxon>
        <taxon>Coelacanthidae</taxon>
        <taxon>Latimeria</taxon>
    </lineage>
</organism>
<dbReference type="EMBL" id="AFYH01155622">
    <property type="status" value="NOT_ANNOTATED_CDS"/>
    <property type="molecule type" value="Genomic_DNA"/>
</dbReference>
<dbReference type="GO" id="GO:0046872">
    <property type="term" value="F:metal ion binding"/>
    <property type="evidence" value="ECO:0007669"/>
    <property type="project" value="UniProtKB-KW"/>
</dbReference>
<reference evidence="10" key="2">
    <citation type="submission" date="2025-08" db="UniProtKB">
        <authorList>
            <consortium name="Ensembl"/>
        </authorList>
    </citation>
    <scope>IDENTIFICATION</scope>
</reference>
<dbReference type="EMBL" id="AFYH01155621">
    <property type="status" value="NOT_ANNOTATED_CDS"/>
    <property type="molecule type" value="Genomic_DNA"/>
</dbReference>
<keyword evidence="11" id="KW-1185">Reference proteome</keyword>
<evidence type="ECO:0000256" key="2">
    <source>
        <dbReference type="ARBA" id="ARBA00010147"/>
    </source>
</evidence>
<dbReference type="EMBL" id="AFYH01155620">
    <property type="status" value="NOT_ANNOTATED_CDS"/>
    <property type="molecule type" value="Genomic_DNA"/>
</dbReference>
<evidence type="ECO:0000256" key="1">
    <source>
        <dbReference type="ARBA" id="ARBA00002219"/>
    </source>
</evidence>
<evidence type="ECO:0000256" key="3">
    <source>
        <dbReference type="ARBA" id="ARBA00011233"/>
    </source>
</evidence>
<dbReference type="InParanoid" id="H3ALS3"/>
<feature type="domain" description="Fucolectin tachylectin-4 pentraxin-1" evidence="9">
    <location>
        <begin position="368"/>
        <end position="506"/>
    </location>
</feature>
<comment type="function">
    <text evidence="1">Acts as a defensive agent. Recognizes blood group fucosylated oligosaccharides including A, B, H and Lewis B-type antigens. Does not recognize Lewis A antigen and has low affinity for monovalent haptens.</text>
</comment>
<feature type="region of interest" description="Disordered" evidence="8">
    <location>
        <begin position="1"/>
        <end position="22"/>
    </location>
</feature>
<name>H3ALS3_LATCH</name>
<feature type="domain" description="Fucolectin tachylectin-4 pentraxin-1" evidence="9">
    <location>
        <begin position="190"/>
        <end position="335"/>
    </location>
</feature>
<evidence type="ECO:0000256" key="4">
    <source>
        <dbReference type="ARBA" id="ARBA00022723"/>
    </source>
</evidence>
<dbReference type="EMBL" id="AFYH01155618">
    <property type="status" value="NOT_ANNOTATED_CDS"/>
    <property type="molecule type" value="Genomic_DNA"/>
</dbReference>
<dbReference type="SMART" id="SM00607">
    <property type="entry name" value="FTP"/>
    <property type="match status" value="4"/>
</dbReference>
<keyword evidence="7" id="KW-1015">Disulfide bond</keyword>
<dbReference type="Proteomes" id="UP000008672">
    <property type="component" value="Unassembled WGS sequence"/>
</dbReference>
<comment type="subunit">
    <text evidence="3">Homotrimer.</text>
</comment>
<feature type="domain" description="Fucolectin tachylectin-4 pentraxin-1" evidence="9">
    <location>
        <begin position="1"/>
        <end position="141"/>
    </location>
</feature>
<proteinExistence type="inferred from homology"/>
<dbReference type="SUPFAM" id="SSF49785">
    <property type="entry name" value="Galactose-binding domain-like"/>
    <property type="match status" value="4"/>
</dbReference>
<dbReference type="InterPro" id="IPR006585">
    <property type="entry name" value="FTP1"/>
</dbReference>
<dbReference type="PANTHER" id="PTHR45713">
    <property type="entry name" value="FTP DOMAIN-CONTAINING PROTEIN"/>
    <property type="match status" value="1"/>
</dbReference>
<dbReference type="InterPro" id="IPR051941">
    <property type="entry name" value="BG_Antigen-Binding_Lectin"/>
</dbReference>
<accession>H3ALS3</accession>
<reference evidence="11" key="1">
    <citation type="submission" date="2011-08" db="EMBL/GenBank/DDBJ databases">
        <title>The draft genome of Latimeria chalumnae.</title>
        <authorList>
            <person name="Di Palma F."/>
            <person name="Alfoldi J."/>
            <person name="Johnson J."/>
            <person name="Berlin A."/>
            <person name="Gnerre S."/>
            <person name="Jaffe D."/>
            <person name="MacCallum I."/>
            <person name="Young S."/>
            <person name="Walker B.J."/>
            <person name="Lander E."/>
            <person name="Lindblad-Toh K."/>
        </authorList>
    </citation>
    <scope>NUCLEOTIDE SEQUENCE [LARGE SCALE GENOMIC DNA]</scope>
    <source>
        <strain evidence="11">Wild caught</strain>
    </source>
</reference>
<dbReference type="eggNOG" id="ENOG502QQVA">
    <property type="taxonomic scope" value="Eukaryota"/>
</dbReference>
<keyword evidence="4" id="KW-0479">Metal-binding</keyword>
<dbReference type="EMBL" id="AFYH01155617">
    <property type="status" value="NOT_ANNOTATED_CDS"/>
    <property type="molecule type" value="Genomic_DNA"/>
</dbReference>
<evidence type="ECO:0000256" key="8">
    <source>
        <dbReference type="SAM" id="MobiDB-lite"/>
    </source>
</evidence>
<dbReference type="GO" id="GO:0010185">
    <property type="term" value="P:regulation of cellular defense response"/>
    <property type="evidence" value="ECO:0007669"/>
    <property type="project" value="UniProtKB-ARBA"/>
</dbReference>
<dbReference type="GO" id="GO:0001868">
    <property type="term" value="P:regulation of complement activation, lectin pathway"/>
    <property type="evidence" value="ECO:0007669"/>
    <property type="project" value="UniProtKB-ARBA"/>
</dbReference>
<keyword evidence="6" id="KW-0106">Calcium</keyword>
<sequence length="657" mass="74177">NMARMGTATQSSTYENGIPGRANDGSKNTNYYGLSCSHTMADKRPWWRLDLKVSRAINIVVLTNRLDCCSERLKWVQVRIGDSLKNQGRICVTFSDVYSPGATVGFCCYGMKGRYVTVFIPNRREFLTLCEVEVLANLNLNLVSWSGFYLSGFKSWKSELQIRELPDRFYIRCFYYSTLLLHFIFKESPLPNMSGMGTATQSSVYKIGIAKHAIDGNKNGNHRKLSCSHTRADKSPWWRLDLQTTRTIMTVVITNRADCCSNRLRNVEVRVGNSLQNEGRDNYKCVPEKSATLPGATVRFCCYGASGRYVTVFIPNRREFLTLCEVEVFGILPSNLPLPNQSRSDDKVLPNLQTSYSTLWAALKNSSLQNIARMGTATQSSAYKNGIAKHAIDGNKNGNHRKLSCSHTRADRSPWWRLDLQTTRTIMTVVITNRADCCSNRLRNVEVRVGNSLQNEGRDNYKCASRATVRFCCYGASGRYVTVFIPNRREFLTLCEVEVFGILPWSSSLTSRPPIKYKKDHLNIARMGTATQSSEYKTGLAKHAIDGNKNTNHRQLSCSHTKADKSPWWRLDLQTTRTIMTVVLTNRVDCCSNRLRNVEVRVGNSLKNKFPVCGCASRATVGFCCYGASGRYVTVFIPNRREFLTLCEVEVFGILPC</sequence>
<evidence type="ECO:0000256" key="6">
    <source>
        <dbReference type="ARBA" id="ARBA00022837"/>
    </source>
</evidence>
<feature type="domain" description="Fucolectin tachylectin-4 pentraxin-1" evidence="9">
    <location>
        <begin position="521"/>
        <end position="657"/>
    </location>
</feature>
<dbReference type="Gene3D" id="2.60.120.260">
    <property type="entry name" value="Galactose-binding domain-like"/>
    <property type="match status" value="4"/>
</dbReference>
<evidence type="ECO:0000259" key="9">
    <source>
        <dbReference type="SMART" id="SM00607"/>
    </source>
</evidence>
<evidence type="ECO:0000313" key="11">
    <source>
        <dbReference type="Proteomes" id="UP000008672"/>
    </source>
</evidence>
<dbReference type="AlphaFoldDB" id="H3ALS3"/>
<dbReference type="Ensembl" id="ENSLACT00000010673.1">
    <property type="protein sequence ID" value="ENSLACP00000010594.1"/>
    <property type="gene ID" value="ENSLACG00000009333.1"/>
</dbReference>
<evidence type="ECO:0000313" key="10">
    <source>
        <dbReference type="Ensembl" id="ENSLACP00000010594.1"/>
    </source>
</evidence>
<keyword evidence="5" id="KW-0430">Lectin</keyword>
<dbReference type="GeneTree" id="ENSGT01060000248575"/>